<name>A0A1L9RIV5_ASPWE</name>
<evidence type="ECO:0000256" key="1">
    <source>
        <dbReference type="SAM" id="MobiDB-lite"/>
    </source>
</evidence>
<sequence>MSTLEPLRGSCSCGRNEYRITIPNNVSDHAQIYFDSSRDNRRFHGTPLTAWLRVPLNWYQSHTRSFFPDETHSSIRRIFTPHHAPHTKRIFCGFCGTPLTYWTEDPQEESEYMSVTVGSLYGDDQRALEYLNLLPESSDEEEEEEDEEAPEVEPAGSVTRIPASSSPPRSSVVVPSFGNEPSISRRYRHGTAGGIPWFEEMVDGSRLGRLLKSRRGVGVSDDRATRVEWEINEWRDDGAGEEVYVQSSSSSHSTGKRKRGHRVEVEELE</sequence>
<keyword evidence="3" id="KW-1185">Reference proteome</keyword>
<evidence type="ECO:0000313" key="3">
    <source>
        <dbReference type="Proteomes" id="UP000184383"/>
    </source>
</evidence>
<dbReference type="AlphaFoldDB" id="A0A1L9RIV5"/>
<accession>A0A1L9RIV5</accession>
<organism evidence="2 3">
    <name type="scientific">Aspergillus wentii DTO 134E9</name>
    <dbReference type="NCBI Taxonomy" id="1073089"/>
    <lineage>
        <taxon>Eukaryota</taxon>
        <taxon>Fungi</taxon>
        <taxon>Dikarya</taxon>
        <taxon>Ascomycota</taxon>
        <taxon>Pezizomycotina</taxon>
        <taxon>Eurotiomycetes</taxon>
        <taxon>Eurotiomycetidae</taxon>
        <taxon>Eurotiales</taxon>
        <taxon>Aspergillaceae</taxon>
        <taxon>Aspergillus</taxon>
        <taxon>Aspergillus subgen. Cremei</taxon>
    </lineage>
</organism>
<dbReference type="EMBL" id="KV878212">
    <property type="protein sequence ID" value="OJJ34862.1"/>
    <property type="molecule type" value="Genomic_DNA"/>
</dbReference>
<evidence type="ECO:0008006" key="4">
    <source>
        <dbReference type="Google" id="ProtNLM"/>
    </source>
</evidence>
<dbReference type="GeneID" id="63747813"/>
<feature type="compositionally biased region" description="Acidic residues" evidence="1">
    <location>
        <begin position="137"/>
        <end position="151"/>
    </location>
</feature>
<dbReference type="STRING" id="1073089.A0A1L9RIV5"/>
<gene>
    <name evidence="2" type="ORF">ASPWEDRAFT_182998</name>
</gene>
<dbReference type="OrthoDB" id="3907216at2759"/>
<feature type="region of interest" description="Disordered" evidence="1">
    <location>
        <begin position="136"/>
        <end position="180"/>
    </location>
</feature>
<feature type="region of interest" description="Disordered" evidence="1">
    <location>
        <begin position="241"/>
        <end position="269"/>
    </location>
</feature>
<dbReference type="SUPFAM" id="SSF51316">
    <property type="entry name" value="Mss4-like"/>
    <property type="match status" value="1"/>
</dbReference>
<dbReference type="RefSeq" id="XP_040688538.1">
    <property type="nucleotide sequence ID" value="XM_040831965.1"/>
</dbReference>
<proteinExistence type="predicted"/>
<dbReference type="InterPro" id="IPR011057">
    <property type="entry name" value="Mss4-like_sf"/>
</dbReference>
<dbReference type="VEuPathDB" id="FungiDB:ASPWEDRAFT_182998"/>
<feature type="compositionally biased region" description="Low complexity" evidence="1">
    <location>
        <begin position="164"/>
        <end position="176"/>
    </location>
</feature>
<evidence type="ECO:0000313" key="2">
    <source>
        <dbReference type="EMBL" id="OJJ34862.1"/>
    </source>
</evidence>
<reference evidence="3" key="1">
    <citation type="journal article" date="2017" name="Genome Biol.">
        <title>Comparative genomics reveals high biological diversity and specific adaptations in the industrially and medically important fungal genus Aspergillus.</title>
        <authorList>
            <person name="de Vries R.P."/>
            <person name="Riley R."/>
            <person name="Wiebenga A."/>
            <person name="Aguilar-Osorio G."/>
            <person name="Amillis S."/>
            <person name="Uchima C.A."/>
            <person name="Anderluh G."/>
            <person name="Asadollahi M."/>
            <person name="Askin M."/>
            <person name="Barry K."/>
            <person name="Battaglia E."/>
            <person name="Bayram O."/>
            <person name="Benocci T."/>
            <person name="Braus-Stromeyer S.A."/>
            <person name="Caldana C."/>
            <person name="Canovas D."/>
            <person name="Cerqueira G.C."/>
            <person name="Chen F."/>
            <person name="Chen W."/>
            <person name="Choi C."/>
            <person name="Clum A."/>
            <person name="Dos Santos R.A."/>
            <person name="Damasio A.R."/>
            <person name="Diallinas G."/>
            <person name="Emri T."/>
            <person name="Fekete E."/>
            <person name="Flipphi M."/>
            <person name="Freyberg S."/>
            <person name="Gallo A."/>
            <person name="Gournas C."/>
            <person name="Habgood R."/>
            <person name="Hainaut M."/>
            <person name="Harispe M.L."/>
            <person name="Henrissat B."/>
            <person name="Hilden K.S."/>
            <person name="Hope R."/>
            <person name="Hossain A."/>
            <person name="Karabika E."/>
            <person name="Karaffa L."/>
            <person name="Karanyi Z."/>
            <person name="Krasevec N."/>
            <person name="Kuo A."/>
            <person name="Kusch H."/>
            <person name="LaButti K."/>
            <person name="Lagendijk E.L."/>
            <person name="Lapidus A."/>
            <person name="Levasseur A."/>
            <person name="Lindquist E."/>
            <person name="Lipzen A."/>
            <person name="Logrieco A.F."/>
            <person name="MacCabe A."/>
            <person name="Maekelae M.R."/>
            <person name="Malavazi I."/>
            <person name="Melin P."/>
            <person name="Meyer V."/>
            <person name="Mielnichuk N."/>
            <person name="Miskei M."/>
            <person name="Molnar A.P."/>
            <person name="Mule G."/>
            <person name="Ngan C.Y."/>
            <person name="Orejas M."/>
            <person name="Orosz E."/>
            <person name="Ouedraogo J.P."/>
            <person name="Overkamp K.M."/>
            <person name="Park H.-S."/>
            <person name="Perrone G."/>
            <person name="Piumi F."/>
            <person name="Punt P.J."/>
            <person name="Ram A.F."/>
            <person name="Ramon A."/>
            <person name="Rauscher S."/>
            <person name="Record E."/>
            <person name="Riano-Pachon D.M."/>
            <person name="Robert V."/>
            <person name="Roehrig J."/>
            <person name="Ruller R."/>
            <person name="Salamov A."/>
            <person name="Salih N.S."/>
            <person name="Samson R.A."/>
            <person name="Sandor E."/>
            <person name="Sanguinetti M."/>
            <person name="Schuetze T."/>
            <person name="Sepcic K."/>
            <person name="Shelest E."/>
            <person name="Sherlock G."/>
            <person name="Sophianopoulou V."/>
            <person name="Squina F.M."/>
            <person name="Sun H."/>
            <person name="Susca A."/>
            <person name="Todd R.B."/>
            <person name="Tsang A."/>
            <person name="Unkles S.E."/>
            <person name="van de Wiele N."/>
            <person name="van Rossen-Uffink D."/>
            <person name="Oliveira J.V."/>
            <person name="Vesth T.C."/>
            <person name="Visser J."/>
            <person name="Yu J.-H."/>
            <person name="Zhou M."/>
            <person name="Andersen M.R."/>
            <person name="Archer D.B."/>
            <person name="Baker S.E."/>
            <person name="Benoit I."/>
            <person name="Brakhage A.A."/>
            <person name="Braus G.H."/>
            <person name="Fischer R."/>
            <person name="Frisvad J.C."/>
            <person name="Goldman G.H."/>
            <person name="Houbraken J."/>
            <person name="Oakley B."/>
            <person name="Pocsi I."/>
            <person name="Scazzocchio C."/>
            <person name="Seiboth B."/>
            <person name="vanKuyk P.A."/>
            <person name="Wortman J."/>
            <person name="Dyer P.S."/>
            <person name="Grigoriev I.V."/>
        </authorList>
    </citation>
    <scope>NUCLEOTIDE SEQUENCE [LARGE SCALE GENOMIC DNA]</scope>
    <source>
        <strain evidence="3">DTO 134E9</strain>
    </source>
</reference>
<dbReference type="Proteomes" id="UP000184383">
    <property type="component" value="Unassembled WGS sequence"/>
</dbReference>
<dbReference type="Gene3D" id="3.90.1590.10">
    <property type="entry name" value="glutathione-dependent formaldehyde- activating enzyme (gfa)"/>
    <property type="match status" value="1"/>
</dbReference>
<protein>
    <recommendedName>
        <fullName evidence="4">CENP-V/GFA domain-containing protein</fullName>
    </recommendedName>
</protein>